<feature type="compositionally biased region" description="Basic and acidic residues" evidence="1">
    <location>
        <begin position="275"/>
        <end position="284"/>
    </location>
</feature>
<dbReference type="InterPro" id="IPR011990">
    <property type="entry name" value="TPR-like_helical_dom_sf"/>
</dbReference>
<evidence type="ECO:0000256" key="1">
    <source>
        <dbReference type="SAM" id="MobiDB-lite"/>
    </source>
</evidence>
<evidence type="ECO:0000313" key="3">
    <source>
        <dbReference type="Proteomes" id="UP000193642"/>
    </source>
</evidence>
<sequence length="367" mass="41645">MRDKLATNNIATSSPRDSLQVKFGSLQRESSRSDARSQKEKDLAKEIKSTIKADGWNKLPDLLTEWEVVSSKDILVDCGIQFLSKERHLCEKTLDHVMKRGPLKGNEYAYASAMTHLALCQLHLQKMEDCITNLYRALKYVEQQLRSKDADDRDRKPASGSAPATIAEWSELKDWISVFLAIMSFRRHNFEETLRLLDTTANYQLVLKPNKFAFVTLLKAKSFCELRQPDEAVRILQMRQSQEDALSQIGQINISSNKAELAKNNSLARSGKKPPSPDESKDDSPVENANLADGPTSIYACHDLHLMILERIGRDDEAKELFKDLKADGSKRPTVFKDFVKKVRIEDIGNNLIDSWKPVPGELSRRI</sequence>
<dbReference type="OrthoDB" id="2135135at2759"/>
<dbReference type="Gene3D" id="1.25.40.10">
    <property type="entry name" value="Tetratricopeptide repeat domain"/>
    <property type="match status" value="1"/>
</dbReference>
<name>A0A1Y2CY93_9FUNG</name>
<reference evidence="2 3" key="1">
    <citation type="submission" date="2016-07" db="EMBL/GenBank/DDBJ databases">
        <title>Pervasive Adenine N6-methylation of Active Genes in Fungi.</title>
        <authorList>
            <consortium name="DOE Joint Genome Institute"/>
            <person name="Mondo S.J."/>
            <person name="Dannebaum R.O."/>
            <person name="Kuo R.C."/>
            <person name="Labutti K."/>
            <person name="Haridas S."/>
            <person name="Kuo A."/>
            <person name="Salamov A."/>
            <person name="Ahrendt S.R."/>
            <person name="Lipzen A."/>
            <person name="Sullivan W."/>
            <person name="Andreopoulos W.B."/>
            <person name="Clum A."/>
            <person name="Lindquist E."/>
            <person name="Daum C."/>
            <person name="Ramamoorthy G.K."/>
            <person name="Gryganskyi A."/>
            <person name="Culley D."/>
            <person name="Magnuson J.K."/>
            <person name="James T.Y."/>
            <person name="O'Malley M.A."/>
            <person name="Stajich J.E."/>
            <person name="Spatafora J.W."/>
            <person name="Visel A."/>
            <person name="Grigoriev I.V."/>
        </authorList>
    </citation>
    <scope>NUCLEOTIDE SEQUENCE [LARGE SCALE GENOMIC DNA]</scope>
    <source>
        <strain evidence="2 3">JEL800</strain>
    </source>
</reference>
<dbReference type="Proteomes" id="UP000193642">
    <property type="component" value="Unassembled WGS sequence"/>
</dbReference>
<feature type="region of interest" description="Disordered" evidence="1">
    <location>
        <begin position="262"/>
        <end position="291"/>
    </location>
</feature>
<organism evidence="2 3">
    <name type="scientific">Rhizoclosmatium globosum</name>
    <dbReference type="NCBI Taxonomy" id="329046"/>
    <lineage>
        <taxon>Eukaryota</taxon>
        <taxon>Fungi</taxon>
        <taxon>Fungi incertae sedis</taxon>
        <taxon>Chytridiomycota</taxon>
        <taxon>Chytridiomycota incertae sedis</taxon>
        <taxon>Chytridiomycetes</taxon>
        <taxon>Chytridiales</taxon>
        <taxon>Chytriomycetaceae</taxon>
        <taxon>Rhizoclosmatium</taxon>
    </lineage>
</organism>
<keyword evidence="3" id="KW-1185">Reference proteome</keyword>
<accession>A0A1Y2CY93</accession>
<gene>
    <name evidence="2" type="ORF">BCR33DRAFT_712207</name>
</gene>
<feature type="region of interest" description="Disordered" evidence="1">
    <location>
        <begin position="1"/>
        <end position="41"/>
    </location>
</feature>
<dbReference type="EMBL" id="MCGO01000004">
    <property type="protein sequence ID" value="ORY51999.1"/>
    <property type="molecule type" value="Genomic_DNA"/>
</dbReference>
<comment type="caution">
    <text evidence="2">The sequence shown here is derived from an EMBL/GenBank/DDBJ whole genome shotgun (WGS) entry which is preliminary data.</text>
</comment>
<proteinExistence type="predicted"/>
<evidence type="ECO:0000313" key="2">
    <source>
        <dbReference type="EMBL" id="ORY51999.1"/>
    </source>
</evidence>
<feature type="compositionally biased region" description="Basic and acidic residues" evidence="1">
    <location>
        <begin position="29"/>
        <end position="41"/>
    </location>
</feature>
<protein>
    <submittedName>
        <fullName evidence="2">Uncharacterized protein</fullName>
    </submittedName>
</protein>
<feature type="compositionally biased region" description="Polar residues" evidence="1">
    <location>
        <begin position="1"/>
        <end position="17"/>
    </location>
</feature>
<dbReference type="AlphaFoldDB" id="A0A1Y2CY93"/>